<accession>A0A0L7LD51</accession>
<evidence type="ECO:0000313" key="1">
    <source>
        <dbReference type="EMBL" id="KOB73126.1"/>
    </source>
</evidence>
<keyword evidence="2" id="KW-1185">Reference proteome</keyword>
<dbReference type="AlphaFoldDB" id="A0A0L7LD51"/>
<proteinExistence type="predicted"/>
<dbReference type="Proteomes" id="UP000037510">
    <property type="component" value="Unassembled WGS sequence"/>
</dbReference>
<dbReference type="EMBL" id="JTDY01001699">
    <property type="protein sequence ID" value="KOB73126.1"/>
    <property type="molecule type" value="Genomic_DNA"/>
</dbReference>
<sequence length="140" mass="15751">METTDVTLDTASYRSGQREPQFFGAMGTPGELYTDTVHTIAINTRETEFSKIVEPKPIMLKAFKPFHVHQNPQNGVTFNGYGLAPQQTISSYMTVPRVPEYEKPSSSQIISPVKEAIKTTKSELIKAPPKKKWIMEYLGK</sequence>
<organism evidence="1 2">
    <name type="scientific">Operophtera brumata</name>
    <name type="common">Winter moth</name>
    <name type="synonym">Phalaena brumata</name>
    <dbReference type="NCBI Taxonomy" id="104452"/>
    <lineage>
        <taxon>Eukaryota</taxon>
        <taxon>Metazoa</taxon>
        <taxon>Ecdysozoa</taxon>
        <taxon>Arthropoda</taxon>
        <taxon>Hexapoda</taxon>
        <taxon>Insecta</taxon>
        <taxon>Pterygota</taxon>
        <taxon>Neoptera</taxon>
        <taxon>Endopterygota</taxon>
        <taxon>Lepidoptera</taxon>
        <taxon>Glossata</taxon>
        <taxon>Ditrysia</taxon>
        <taxon>Geometroidea</taxon>
        <taxon>Geometridae</taxon>
        <taxon>Larentiinae</taxon>
        <taxon>Operophtera</taxon>
    </lineage>
</organism>
<name>A0A0L7LD51_OPEBR</name>
<reference evidence="1 2" key="1">
    <citation type="journal article" date="2015" name="Genome Biol. Evol.">
        <title>The genome of winter moth (Operophtera brumata) provides a genomic perspective on sexual dimorphism and phenology.</title>
        <authorList>
            <person name="Derks M.F."/>
            <person name="Smit S."/>
            <person name="Salis L."/>
            <person name="Schijlen E."/>
            <person name="Bossers A."/>
            <person name="Mateman C."/>
            <person name="Pijl A.S."/>
            <person name="de Ridder D."/>
            <person name="Groenen M.A."/>
            <person name="Visser M.E."/>
            <person name="Megens H.J."/>
        </authorList>
    </citation>
    <scope>NUCLEOTIDE SEQUENCE [LARGE SCALE GENOMIC DNA]</scope>
    <source>
        <strain evidence="1">WM2013NL</strain>
        <tissue evidence="1">Head and thorax</tissue>
    </source>
</reference>
<gene>
    <name evidence="1" type="ORF">OBRU01_11222</name>
</gene>
<comment type="caution">
    <text evidence="1">The sequence shown here is derived from an EMBL/GenBank/DDBJ whole genome shotgun (WGS) entry which is preliminary data.</text>
</comment>
<evidence type="ECO:0000313" key="2">
    <source>
        <dbReference type="Proteomes" id="UP000037510"/>
    </source>
</evidence>
<protein>
    <submittedName>
        <fullName evidence="1">Zinc finger protein</fullName>
    </submittedName>
</protein>